<gene>
    <name evidence="2" type="ORF">ACFSKL_14980</name>
</gene>
<dbReference type="RefSeq" id="WP_376887127.1">
    <property type="nucleotide sequence ID" value="NZ_JBHUHR010000039.1"/>
</dbReference>
<proteinExistence type="predicted"/>
<dbReference type="Proteomes" id="UP001597361">
    <property type="component" value="Unassembled WGS sequence"/>
</dbReference>
<name>A0ABW4VPI6_9BACT</name>
<evidence type="ECO:0000259" key="1">
    <source>
        <dbReference type="Pfam" id="PF14065"/>
    </source>
</evidence>
<keyword evidence="3" id="KW-1185">Reference proteome</keyword>
<dbReference type="Pfam" id="PF14065">
    <property type="entry name" value="Pvc16_N"/>
    <property type="match status" value="1"/>
</dbReference>
<dbReference type="EMBL" id="JBHUHR010000039">
    <property type="protein sequence ID" value="MFD2036104.1"/>
    <property type="molecule type" value="Genomic_DNA"/>
</dbReference>
<feature type="domain" description="Pvc16 N-terminal" evidence="1">
    <location>
        <begin position="7"/>
        <end position="183"/>
    </location>
</feature>
<organism evidence="2 3">
    <name type="scientific">Belliella marina</name>
    <dbReference type="NCBI Taxonomy" id="1644146"/>
    <lineage>
        <taxon>Bacteria</taxon>
        <taxon>Pseudomonadati</taxon>
        <taxon>Bacteroidota</taxon>
        <taxon>Cytophagia</taxon>
        <taxon>Cytophagales</taxon>
        <taxon>Cyclobacteriaceae</taxon>
        <taxon>Belliella</taxon>
    </lineage>
</organism>
<accession>A0ABW4VPI6</accession>
<reference evidence="3" key="1">
    <citation type="journal article" date="2019" name="Int. J. Syst. Evol. Microbiol.">
        <title>The Global Catalogue of Microorganisms (GCM) 10K type strain sequencing project: providing services to taxonomists for standard genome sequencing and annotation.</title>
        <authorList>
            <consortium name="The Broad Institute Genomics Platform"/>
            <consortium name="The Broad Institute Genome Sequencing Center for Infectious Disease"/>
            <person name="Wu L."/>
            <person name="Ma J."/>
        </authorList>
    </citation>
    <scope>NUCLEOTIDE SEQUENCE [LARGE SCALE GENOMIC DNA]</scope>
    <source>
        <strain evidence="3">CGMCC 1.15180</strain>
    </source>
</reference>
<dbReference type="InterPro" id="IPR025351">
    <property type="entry name" value="Pvc16_N"/>
</dbReference>
<evidence type="ECO:0000313" key="3">
    <source>
        <dbReference type="Proteomes" id="UP001597361"/>
    </source>
</evidence>
<protein>
    <submittedName>
        <fullName evidence="2">DUF4255 domain-containing protein</fullName>
    </submittedName>
</protein>
<sequence length="191" mass="21961">MIYETLQILTSDLSNGFRELTEQEGIVEMNHLISQNEEGSPEKVIVSLLHMMQESTLKNIPNNFQIGSRTQQLNKKVPLNLYVIFSSNFSAYDNALKNLSFIIEYFQAKNVFTDKNAHFNREGEEMKNLREFKFTVELFTPTFDELNQIWGANGGKQMLSVIYKVSVVQLEMRIPQSQTGIVTDIIINSKL</sequence>
<comment type="caution">
    <text evidence="2">The sequence shown here is derived from an EMBL/GenBank/DDBJ whole genome shotgun (WGS) entry which is preliminary data.</text>
</comment>
<evidence type="ECO:0000313" key="2">
    <source>
        <dbReference type="EMBL" id="MFD2036104.1"/>
    </source>
</evidence>